<feature type="compositionally biased region" description="Basic and acidic residues" evidence="1">
    <location>
        <begin position="84"/>
        <end position="145"/>
    </location>
</feature>
<dbReference type="Proteomes" id="UP000005446">
    <property type="component" value="Unassembled WGS sequence"/>
</dbReference>
<dbReference type="PANTHER" id="PTHR38703">
    <property type="entry name" value="CHROMOSOME 8, WHOLE GENOME SHOTGUN SEQUENCE"/>
    <property type="match status" value="1"/>
</dbReference>
<evidence type="ECO:0000256" key="1">
    <source>
        <dbReference type="SAM" id="MobiDB-lite"/>
    </source>
</evidence>
<feature type="compositionally biased region" description="Basic and acidic residues" evidence="1">
    <location>
        <begin position="51"/>
        <end position="77"/>
    </location>
</feature>
<comment type="caution">
    <text evidence="2">The sequence shown here is derived from an EMBL/GenBank/DDBJ whole genome shotgun (WGS) entry which is preliminary data.</text>
</comment>
<feature type="compositionally biased region" description="Polar residues" evidence="1">
    <location>
        <begin position="16"/>
        <end position="31"/>
    </location>
</feature>
<feature type="region of interest" description="Disordered" evidence="1">
    <location>
        <begin position="1"/>
        <end position="190"/>
    </location>
</feature>
<dbReference type="OrthoDB" id="2118965at2759"/>
<evidence type="ECO:0000313" key="3">
    <source>
        <dbReference type="Proteomes" id="UP000005446"/>
    </source>
</evidence>
<name>H0EGM3_GLAL7</name>
<dbReference type="PANTHER" id="PTHR38703:SF1">
    <property type="entry name" value="ALLERGEN"/>
    <property type="match status" value="1"/>
</dbReference>
<dbReference type="EMBL" id="AGUE01000028">
    <property type="protein sequence ID" value="EHL02297.1"/>
    <property type="molecule type" value="Genomic_DNA"/>
</dbReference>
<proteinExistence type="predicted"/>
<protein>
    <recommendedName>
        <fullName evidence="4">Allergen</fullName>
    </recommendedName>
</protein>
<reference evidence="2 3" key="1">
    <citation type="journal article" date="2012" name="Eukaryot. Cell">
        <title>Genome sequence of the fungus Glarea lozoyensis: the first genome sequence of a species from the Helotiaceae family.</title>
        <authorList>
            <person name="Youssar L."/>
            <person name="Gruening B.A."/>
            <person name="Erxleben A."/>
            <person name="Guenther S."/>
            <person name="Huettel W."/>
        </authorList>
    </citation>
    <scope>NUCLEOTIDE SEQUENCE [LARGE SCALE GENOMIC DNA]</scope>
    <source>
        <strain evidence="3">ATCC 74030 / MF5533</strain>
    </source>
</reference>
<sequence>MENAADAFNKLFTKKPTVQETKGDTSTTSPTPKVGEDVDETVDAEVAPAVEHTHVKKEHETREQTHVEKEVHKDHYHTTVQPLKDTEVLPEKHDYSQETKKKVVNNDDNAAKKKAEADRAGFQSTKDEKQFESRVKEPTEVEEHVHHHLHETIQPVIEKEVIAPSVSHKRTDVKEEIHEKSENHGVTTNSAISIEEFKGKLEGETLPATKVAAKDV</sequence>
<feature type="compositionally biased region" description="Basic and acidic residues" evidence="1">
    <location>
        <begin position="169"/>
        <end position="183"/>
    </location>
</feature>
<dbReference type="AlphaFoldDB" id="H0EGM3"/>
<keyword evidence="3" id="KW-1185">Reference proteome</keyword>
<evidence type="ECO:0000313" key="2">
    <source>
        <dbReference type="EMBL" id="EHL02297.1"/>
    </source>
</evidence>
<dbReference type="InParanoid" id="H0EGM3"/>
<evidence type="ECO:0008006" key="4">
    <source>
        <dbReference type="Google" id="ProtNLM"/>
    </source>
</evidence>
<dbReference type="HOGENOM" id="CLU_096540_0_0_1"/>
<gene>
    <name evidence="2" type="ORF">M7I_1640</name>
</gene>
<accession>H0EGM3</accession>
<organism evidence="2 3">
    <name type="scientific">Glarea lozoyensis (strain ATCC 74030 / MF5533)</name>
    <dbReference type="NCBI Taxonomy" id="1104152"/>
    <lineage>
        <taxon>Eukaryota</taxon>
        <taxon>Fungi</taxon>
        <taxon>Dikarya</taxon>
        <taxon>Ascomycota</taxon>
        <taxon>Pezizomycotina</taxon>
        <taxon>Leotiomycetes</taxon>
        <taxon>Helotiales</taxon>
        <taxon>Helotiaceae</taxon>
        <taxon>Glarea</taxon>
    </lineage>
</organism>